<protein>
    <submittedName>
        <fullName evidence="1">Uncharacterized protein</fullName>
    </submittedName>
</protein>
<organism evidence="1 2">
    <name type="scientific">Zostera marina</name>
    <name type="common">Eelgrass</name>
    <dbReference type="NCBI Taxonomy" id="29655"/>
    <lineage>
        <taxon>Eukaryota</taxon>
        <taxon>Viridiplantae</taxon>
        <taxon>Streptophyta</taxon>
        <taxon>Embryophyta</taxon>
        <taxon>Tracheophyta</taxon>
        <taxon>Spermatophyta</taxon>
        <taxon>Magnoliopsida</taxon>
        <taxon>Liliopsida</taxon>
        <taxon>Zosteraceae</taxon>
        <taxon>Zostera</taxon>
    </lineage>
</organism>
<evidence type="ECO:0000313" key="1">
    <source>
        <dbReference type="EMBL" id="KMZ58985.1"/>
    </source>
</evidence>
<comment type="caution">
    <text evidence="1">The sequence shown here is derived from an EMBL/GenBank/DDBJ whole genome shotgun (WGS) entry which is preliminary data.</text>
</comment>
<proteinExistence type="predicted"/>
<sequence length="32" mass="3560">MERPSILGATVLPAMAKCGFHRIEIPVLGCWY</sequence>
<dbReference type="Proteomes" id="UP000036987">
    <property type="component" value="Unassembled WGS sequence"/>
</dbReference>
<dbReference type="EMBL" id="LFYR01001828">
    <property type="protein sequence ID" value="KMZ58985.1"/>
    <property type="molecule type" value="Genomic_DNA"/>
</dbReference>
<name>A0A0K9NSL3_ZOSMR</name>
<evidence type="ECO:0000313" key="2">
    <source>
        <dbReference type="Proteomes" id="UP000036987"/>
    </source>
</evidence>
<accession>A0A0K9NSL3</accession>
<keyword evidence="2" id="KW-1185">Reference proteome</keyword>
<gene>
    <name evidence="1" type="ORF">ZOSMA_713G00020</name>
</gene>
<reference evidence="2" key="1">
    <citation type="journal article" date="2016" name="Nature">
        <title>The genome of the seagrass Zostera marina reveals angiosperm adaptation to the sea.</title>
        <authorList>
            <person name="Olsen J.L."/>
            <person name="Rouze P."/>
            <person name="Verhelst B."/>
            <person name="Lin Y.-C."/>
            <person name="Bayer T."/>
            <person name="Collen J."/>
            <person name="Dattolo E."/>
            <person name="De Paoli E."/>
            <person name="Dittami S."/>
            <person name="Maumus F."/>
            <person name="Michel G."/>
            <person name="Kersting A."/>
            <person name="Lauritano C."/>
            <person name="Lohaus R."/>
            <person name="Toepel M."/>
            <person name="Tonon T."/>
            <person name="Vanneste K."/>
            <person name="Amirebrahimi M."/>
            <person name="Brakel J."/>
            <person name="Bostroem C."/>
            <person name="Chovatia M."/>
            <person name="Grimwood J."/>
            <person name="Jenkins J.W."/>
            <person name="Jueterbock A."/>
            <person name="Mraz A."/>
            <person name="Stam W.T."/>
            <person name="Tice H."/>
            <person name="Bornberg-Bauer E."/>
            <person name="Green P.J."/>
            <person name="Pearson G.A."/>
            <person name="Procaccini G."/>
            <person name="Duarte C.M."/>
            <person name="Schmutz J."/>
            <person name="Reusch T.B.H."/>
            <person name="Van de Peer Y."/>
        </authorList>
    </citation>
    <scope>NUCLEOTIDE SEQUENCE [LARGE SCALE GENOMIC DNA]</scope>
    <source>
        <strain evidence="2">cv. Finnish</strain>
    </source>
</reference>
<dbReference type="AlphaFoldDB" id="A0A0K9NSL3"/>